<organism evidence="7 8">
    <name type="scientific">Chitinophaga caseinilytica</name>
    <dbReference type="NCBI Taxonomy" id="2267521"/>
    <lineage>
        <taxon>Bacteria</taxon>
        <taxon>Pseudomonadati</taxon>
        <taxon>Bacteroidota</taxon>
        <taxon>Chitinophagia</taxon>
        <taxon>Chitinophagales</taxon>
        <taxon>Chitinophagaceae</taxon>
        <taxon>Chitinophaga</taxon>
    </lineage>
</organism>
<dbReference type="PANTHER" id="PTHR43133:SF46">
    <property type="entry name" value="RNA POLYMERASE SIGMA-70 FACTOR ECF SUBFAMILY"/>
    <property type="match status" value="1"/>
</dbReference>
<keyword evidence="2" id="KW-0805">Transcription regulation</keyword>
<name>A0ABZ2Z6T2_9BACT</name>
<evidence type="ECO:0000313" key="7">
    <source>
        <dbReference type="EMBL" id="WZN47946.1"/>
    </source>
</evidence>
<dbReference type="Gene3D" id="1.10.1740.10">
    <property type="match status" value="1"/>
</dbReference>
<evidence type="ECO:0000256" key="3">
    <source>
        <dbReference type="ARBA" id="ARBA00023082"/>
    </source>
</evidence>
<sequence>MSDTYDHDEELNSHWDAVLLGDAAAYAQVHARLYPLLFRYGLAILGDGDLAEDAVQEVFIRIWAKKSTIGPTRNLRAFFFASLRRHCLNQLRSLKTLQVLTAPDPDIEFSPEDIIISEESAAARRNTIAQYLNQLPRRQKEALYLRFYESLSYDEIAAIMKVNYQSVVNLVHKAIAQLRKWMGQLPLWWLVWQIF</sequence>
<gene>
    <name evidence="7" type="ORF">WJU22_07120</name>
</gene>
<evidence type="ECO:0000259" key="5">
    <source>
        <dbReference type="Pfam" id="PF04542"/>
    </source>
</evidence>
<keyword evidence="8" id="KW-1185">Reference proteome</keyword>
<dbReference type="PANTHER" id="PTHR43133">
    <property type="entry name" value="RNA POLYMERASE ECF-TYPE SIGMA FACTO"/>
    <property type="match status" value="1"/>
</dbReference>
<evidence type="ECO:0000256" key="2">
    <source>
        <dbReference type="ARBA" id="ARBA00023015"/>
    </source>
</evidence>
<evidence type="ECO:0000256" key="4">
    <source>
        <dbReference type="ARBA" id="ARBA00023163"/>
    </source>
</evidence>
<dbReference type="CDD" id="cd06171">
    <property type="entry name" value="Sigma70_r4"/>
    <property type="match status" value="1"/>
</dbReference>
<keyword evidence="3" id="KW-0731">Sigma factor</keyword>
<dbReference type="InterPro" id="IPR013249">
    <property type="entry name" value="RNA_pol_sigma70_r4_t2"/>
</dbReference>
<dbReference type="Gene3D" id="1.10.10.10">
    <property type="entry name" value="Winged helix-like DNA-binding domain superfamily/Winged helix DNA-binding domain"/>
    <property type="match status" value="1"/>
</dbReference>
<dbReference type="SUPFAM" id="SSF88659">
    <property type="entry name" value="Sigma3 and sigma4 domains of RNA polymerase sigma factors"/>
    <property type="match status" value="1"/>
</dbReference>
<evidence type="ECO:0000259" key="6">
    <source>
        <dbReference type="Pfam" id="PF08281"/>
    </source>
</evidence>
<keyword evidence="4" id="KW-0804">Transcription</keyword>
<evidence type="ECO:0000313" key="8">
    <source>
        <dbReference type="Proteomes" id="UP001449657"/>
    </source>
</evidence>
<protein>
    <submittedName>
        <fullName evidence="7">Sigma-70 family RNA polymerase sigma factor</fullName>
    </submittedName>
</protein>
<evidence type="ECO:0000256" key="1">
    <source>
        <dbReference type="ARBA" id="ARBA00010641"/>
    </source>
</evidence>
<dbReference type="NCBIfam" id="TIGR02937">
    <property type="entry name" value="sigma70-ECF"/>
    <property type="match status" value="1"/>
</dbReference>
<dbReference type="InterPro" id="IPR013325">
    <property type="entry name" value="RNA_pol_sigma_r2"/>
</dbReference>
<dbReference type="Pfam" id="PF08281">
    <property type="entry name" value="Sigma70_r4_2"/>
    <property type="match status" value="1"/>
</dbReference>
<dbReference type="InterPro" id="IPR013324">
    <property type="entry name" value="RNA_pol_sigma_r3/r4-like"/>
</dbReference>
<dbReference type="InterPro" id="IPR014284">
    <property type="entry name" value="RNA_pol_sigma-70_dom"/>
</dbReference>
<dbReference type="Pfam" id="PF04542">
    <property type="entry name" value="Sigma70_r2"/>
    <property type="match status" value="1"/>
</dbReference>
<reference evidence="7 8" key="1">
    <citation type="submission" date="2024-03" db="EMBL/GenBank/DDBJ databases">
        <title>Chitinophaga caseinilytica sp. nov., a casein hydrolysing bacterium isolated from forest soil.</title>
        <authorList>
            <person name="Lee D.S."/>
            <person name="Han D.M."/>
            <person name="Baek J.H."/>
            <person name="Choi D.G."/>
            <person name="Jeon J.H."/>
            <person name="Jeon C.O."/>
        </authorList>
    </citation>
    <scope>NUCLEOTIDE SEQUENCE [LARGE SCALE GENOMIC DNA]</scope>
    <source>
        <strain evidence="7 8">KACC 19118</strain>
    </source>
</reference>
<accession>A0ABZ2Z6T2</accession>
<dbReference type="RefSeq" id="WP_341842553.1">
    <property type="nucleotide sequence ID" value="NZ_CP149792.1"/>
</dbReference>
<dbReference type="InterPro" id="IPR036388">
    <property type="entry name" value="WH-like_DNA-bd_sf"/>
</dbReference>
<dbReference type="SUPFAM" id="SSF88946">
    <property type="entry name" value="Sigma2 domain of RNA polymerase sigma factors"/>
    <property type="match status" value="1"/>
</dbReference>
<dbReference type="Proteomes" id="UP001449657">
    <property type="component" value="Chromosome"/>
</dbReference>
<comment type="similarity">
    <text evidence="1">Belongs to the sigma-70 factor family. ECF subfamily.</text>
</comment>
<feature type="domain" description="RNA polymerase sigma-70 region 2" evidence="5">
    <location>
        <begin position="32"/>
        <end position="94"/>
    </location>
</feature>
<proteinExistence type="inferred from homology"/>
<dbReference type="InterPro" id="IPR007627">
    <property type="entry name" value="RNA_pol_sigma70_r2"/>
</dbReference>
<feature type="domain" description="RNA polymerase sigma factor 70 region 4 type 2" evidence="6">
    <location>
        <begin position="127"/>
        <end position="178"/>
    </location>
</feature>
<dbReference type="InterPro" id="IPR039425">
    <property type="entry name" value="RNA_pol_sigma-70-like"/>
</dbReference>
<dbReference type="EMBL" id="CP150096">
    <property type="protein sequence ID" value="WZN47946.1"/>
    <property type="molecule type" value="Genomic_DNA"/>
</dbReference>